<sequence>MNAATPITDQIINATDLRRTLGCFPTGVAVVTTTSRSGAPIGVTISSFNSVSMDPPLILWSLGLKALSLADFRANGHFAVNVLSEAQAELPRIFSSPVEERFDGLEWTKGTGGVPVLAGSAAVFECSTHARYDGGDHEIFIGRVERHGHGDAAPLLFAKGRLTTLPEAATA</sequence>
<comment type="similarity">
    <text evidence="1">Belongs to the non-flavoprotein flavin reductase family.</text>
</comment>
<dbReference type="AlphaFoldDB" id="A0A975YHL5"/>
<evidence type="ECO:0000313" key="4">
    <source>
        <dbReference type="EMBL" id="MBY4892799.1"/>
    </source>
</evidence>
<evidence type="ECO:0000256" key="1">
    <source>
        <dbReference type="ARBA" id="ARBA00008898"/>
    </source>
</evidence>
<dbReference type="InterPro" id="IPR012349">
    <property type="entry name" value="Split_barrel_FMN-bd"/>
</dbReference>
<dbReference type="InterPro" id="IPR050268">
    <property type="entry name" value="NADH-dep_flavin_reductase"/>
</dbReference>
<dbReference type="Proteomes" id="UP000693972">
    <property type="component" value="Unassembled WGS sequence"/>
</dbReference>
<dbReference type="GO" id="GO:0042602">
    <property type="term" value="F:riboflavin reductase (NADPH) activity"/>
    <property type="evidence" value="ECO:0007669"/>
    <property type="project" value="TreeGrafter"/>
</dbReference>
<evidence type="ECO:0000313" key="6">
    <source>
        <dbReference type="Proteomes" id="UP000693972"/>
    </source>
</evidence>
<evidence type="ECO:0000256" key="2">
    <source>
        <dbReference type="ARBA" id="ARBA00023002"/>
    </source>
</evidence>
<dbReference type="PANTHER" id="PTHR30466:SF11">
    <property type="entry name" value="FLAVIN-DEPENDENT MONOOXYGENASE, REDUCTASE SUBUNIT HSAB"/>
    <property type="match status" value="1"/>
</dbReference>
<dbReference type="EMBL" id="JAIMBW010000001">
    <property type="protein sequence ID" value="MBY4892799.1"/>
    <property type="molecule type" value="Genomic_DNA"/>
</dbReference>
<dbReference type="SUPFAM" id="SSF50475">
    <property type="entry name" value="FMN-binding split barrel"/>
    <property type="match status" value="1"/>
</dbReference>
<name>A0A975YHL5_9RHOB</name>
<gene>
    <name evidence="4" type="ORF">KUL25_08485</name>
    <name evidence="5" type="ORF">KUL25_08490</name>
</gene>
<reference evidence="5 6" key="1">
    <citation type="submission" date="2021-07" db="EMBL/GenBank/DDBJ databases">
        <title>Karlodiniumbacter phycospheric gen. nov., sp. nov., a phycosphere bacterium isolated from karlodinium veneficum.</title>
        <authorList>
            <person name="Peng Y."/>
            <person name="Jiang L."/>
            <person name="Lee J."/>
        </authorList>
    </citation>
    <scope>NUCLEOTIDE SEQUENCE</scope>
    <source>
        <strain evidence="5 6">N5</strain>
    </source>
</reference>
<keyword evidence="6" id="KW-1185">Reference proteome</keyword>
<dbReference type="EMBL" id="CP078073">
    <property type="protein sequence ID" value="QXL89525.1"/>
    <property type="molecule type" value="Genomic_DNA"/>
</dbReference>
<dbReference type="SMART" id="SM00903">
    <property type="entry name" value="Flavin_Reduct"/>
    <property type="match status" value="1"/>
</dbReference>
<dbReference type="Pfam" id="PF01613">
    <property type="entry name" value="Flavin_Reduct"/>
    <property type="match status" value="1"/>
</dbReference>
<evidence type="ECO:0000259" key="3">
    <source>
        <dbReference type="SMART" id="SM00903"/>
    </source>
</evidence>
<feature type="domain" description="Flavin reductase like" evidence="3">
    <location>
        <begin position="21"/>
        <end position="164"/>
    </location>
</feature>
<dbReference type="GO" id="GO:0010181">
    <property type="term" value="F:FMN binding"/>
    <property type="evidence" value="ECO:0007669"/>
    <property type="project" value="InterPro"/>
</dbReference>
<keyword evidence="2" id="KW-0560">Oxidoreductase</keyword>
<accession>A0A975YHL5</accession>
<protein>
    <submittedName>
        <fullName evidence="5">Flavin reductase family protein</fullName>
    </submittedName>
</protein>
<dbReference type="PANTHER" id="PTHR30466">
    <property type="entry name" value="FLAVIN REDUCTASE"/>
    <property type="match status" value="1"/>
</dbReference>
<organism evidence="5">
    <name type="scientific">Gymnodinialimonas phycosphaerae</name>
    <dbReference type="NCBI Taxonomy" id="2841589"/>
    <lineage>
        <taxon>Bacteria</taxon>
        <taxon>Pseudomonadati</taxon>
        <taxon>Pseudomonadota</taxon>
        <taxon>Alphaproteobacteria</taxon>
        <taxon>Rhodobacterales</taxon>
        <taxon>Paracoccaceae</taxon>
        <taxon>Gymnodinialimonas</taxon>
    </lineage>
</organism>
<proteinExistence type="inferred from homology"/>
<evidence type="ECO:0000313" key="5">
    <source>
        <dbReference type="EMBL" id="QXL89525.1"/>
    </source>
</evidence>
<dbReference type="InterPro" id="IPR002563">
    <property type="entry name" value="Flavin_Rdtase-like_dom"/>
</dbReference>
<dbReference type="Gene3D" id="2.30.110.10">
    <property type="entry name" value="Electron Transport, Fmn-binding Protein, Chain A"/>
    <property type="match status" value="1"/>
</dbReference>
<dbReference type="RefSeq" id="WP_257892559.1">
    <property type="nucleotide sequence ID" value="NZ_JAIMBW010000001.1"/>
</dbReference>